<comment type="caution">
    <text evidence="1">The sequence shown here is derived from an EMBL/GenBank/DDBJ whole genome shotgun (WGS) entry which is preliminary data.</text>
</comment>
<keyword evidence="2" id="KW-1185">Reference proteome</keyword>
<accession>A0ABS1IPC6</accession>
<evidence type="ECO:0000313" key="1">
    <source>
        <dbReference type="EMBL" id="MBK5143593.1"/>
    </source>
</evidence>
<protein>
    <recommendedName>
        <fullName evidence="3">Colicin D immunity protein domain-containing protein</fullName>
    </recommendedName>
</protein>
<dbReference type="RefSeq" id="WP_218466470.1">
    <property type="nucleotide sequence ID" value="NZ_JADRCR010000002.1"/>
</dbReference>
<evidence type="ECO:0000313" key="2">
    <source>
        <dbReference type="Proteomes" id="UP001296921"/>
    </source>
</evidence>
<evidence type="ECO:0008006" key="3">
    <source>
        <dbReference type="Google" id="ProtNLM"/>
    </source>
</evidence>
<gene>
    <name evidence="1" type="ORF">I2494_07670</name>
</gene>
<dbReference type="Proteomes" id="UP001296921">
    <property type="component" value="Unassembled WGS sequence"/>
</dbReference>
<dbReference type="EMBL" id="JADRCR010000002">
    <property type="protein sequence ID" value="MBK5143593.1"/>
    <property type="molecule type" value="Genomic_DNA"/>
</dbReference>
<name>A0ABS1IPC6_9GAMM</name>
<sequence length="97" mass="11167">MNEYETFIDAFLDFDETVRSNEGFNEVKFEMVCSLLRNLKEPIQKAQSVPLSLASVFIDLYSAIESSAYRHNDDMKEKILYAADKLADIARDVVSEY</sequence>
<organism evidence="1 2">
    <name type="scientific">Limnobaculum allomyrinae</name>
    <dbReference type="NCBI Taxonomy" id="2791986"/>
    <lineage>
        <taxon>Bacteria</taxon>
        <taxon>Pseudomonadati</taxon>
        <taxon>Pseudomonadota</taxon>
        <taxon>Gammaproteobacteria</taxon>
        <taxon>Enterobacterales</taxon>
        <taxon>Budviciaceae</taxon>
        <taxon>Limnobaculum</taxon>
    </lineage>
</organism>
<reference evidence="1 2" key="1">
    <citation type="submission" date="2020-11" db="EMBL/GenBank/DDBJ databases">
        <title>Insectihabitans protaetiae gen. nov. sp. nov. and Insectihabitans allomyrinae sp. nov., isolated from larvae of Protaetia brevitarsis seulensis and Allomyrina dichotoma, respectively.</title>
        <authorList>
            <person name="Lee S.D."/>
            <person name="Byeon Y.-S."/>
            <person name="Kim S.-M."/>
            <person name="Yang H.L."/>
            <person name="Kim I.S."/>
        </authorList>
    </citation>
    <scope>NUCLEOTIDE SEQUENCE [LARGE SCALE GENOMIC DNA]</scope>
    <source>
        <strain evidence="1 2">BWR-B9</strain>
    </source>
</reference>
<proteinExistence type="predicted"/>